<dbReference type="Pfam" id="PF00270">
    <property type="entry name" value="DEAD"/>
    <property type="match status" value="1"/>
</dbReference>
<dbReference type="EC" id="5.6.2.4" evidence="13 15"/>
<evidence type="ECO:0000256" key="6">
    <source>
        <dbReference type="ARBA" id="ARBA00022806"/>
    </source>
</evidence>
<dbReference type="InterPro" id="IPR014001">
    <property type="entry name" value="Helicase_ATP-bd"/>
</dbReference>
<comment type="similarity">
    <text evidence="1 15">Belongs to the helicase family. RecG subfamily.</text>
</comment>
<dbReference type="NCBIfam" id="NF008165">
    <property type="entry name" value="PRK10917.1-3"/>
    <property type="match status" value="1"/>
</dbReference>
<keyword evidence="7 15" id="KW-0067">ATP-binding</keyword>
<dbReference type="Pfam" id="PF00271">
    <property type="entry name" value="Helicase_C"/>
    <property type="match status" value="1"/>
</dbReference>
<evidence type="ECO:0000259" key="16">
    <source>
        <dbReference type="PROSITE" id="PS51192"/>
    </source>
</evidence>
<evidence type="ECO:0000256" key="7">
    <source>
        <dbReference type="ARBA" id="ARBA00022840"/>
    </source>
</evidence>
<dbReference type="CDD" id="cd17992">
    <property type="entry name" value="DEXHc_RecG"/>
    <property type="match status" value="1"/>
</dbReference>
<dbReference type="Pfam" id="PF19833">
    <property type="entry name" value="RecG_dom3_C"/>
    <property type="match status" value="1"/>
</dbReference>
<evidence type="ECO:0000256" key="9">
    <source>
        <dbReference type="ARBA" id="ARBA00023172"/>
    </source>
</evidence>
<dbReference type="RefSeq" id="WP_154456734.1">
    <property type="nucleotide sequence ID" value="NZ_VUMV01000001.1"/>
</dbReference>
<gene>
    <name evidence="18" type="primary">recG</name>
    <name evidence="18" type="ORF">FYJ60_01030</name>
</gene>
<feature type="domain" description="Helicase ATP-binding" evidence="16">
    <location>
        <begin position="272"/>
        <end position="444"/>
    </location>
</feature>
<dbReference type="Pfam" id="PF17191">
    <property type="entry name" value="RecG_wedge"/>
    <property type="match status" value="1"/>
</dbReference>
<proteinExistence type="inferred from homology"/>
<dbReference type="Proteomes" id="UP000466864">
    <property type="component" value="Unassembled WGS sequence"/>
</dbReference>
<name>A0A7X2P657_9FIRM</name>
<keyword evidence="4 15" id="KW-0227">DNA damage</keyword>
<evidence type="ECO:0000313" key="18">
    <source>
        <dbReference type="EMBL" id="MST80922.1"/>
    </source>
</evidence>
<keyword evidence="9 15" id="KW-0233">DNA recombination</keyword>
<comment type="caution">
    <text evidence="18">The sequence shown here is derived from an EMBL/GenBank/DDBJ whole genome shotgun (WGS) entry which is preliminary data.</text>
</comment>
<dbReference type="GO" id="GO:0006310">
    <property type="term" value="P:DNA recombination"/>
    <property type="evidence" value="ECO:0007669"/>
    <property type="project" value="UniProtKB-UniRule"/>
</dbReference>
<accession>A0A7X2P657</accession>
<dbReference type="PANTHER" id="PTHR47964">
    <property type="entry name" value="ATP-DEPENDENT DNA HELICASE HOMOLOG RECG, CHLOROPLASTIC"/>
    <property type="match status" value="1"/>
</dbReference>
<dbReference type="GO" id="GO:0006281">
    <property type="term" value="P:DNA repair"/>
    <property type="evidence" value="ECO:0007669"/>
    <property type="project" value="UniProtKB-UniRule"/>
</dbReference>
<sequence>MNLQDQPLRALKGIGEKTELLFAKAGIRSLEDLLHYYPREYDCYEEPVSAGEAVPGEKNAVRAVLTARPSVRTFGKQSITMVTLRDGGKTLQVNWFHMPFLRSTLQVGKTYIFRGSVTEKGGRRIMEHPELFRPEEYDKICGQLLPVYSLTAGLSNRTVRKAVQQLLEMKPAERDYLPEEIRASYDLCGINDALRQIHFPESRAVLQKARSRLAFGEFFLFLLGVERMKAGKNAAPNHFPMKKTWVTEQAAESLPYPLTGAQQRVWRELEKDLSGQHLMNRLIQGDVGSGKTILAFLAMIMAAQNGSQSALMAPTEVLAMQHYKALTELLEKNSLSDFHPVLLRGSCTAKEKKEIKEEIRSGRTRMIIGTHALIQESVDFERLGLVITDEQHRFGVRQRETLAEKGTQGTGGGGAEPHVLVMSATPIPRTLAMILYGDLDISILDEMPARRLPVKNAVVDTSWRENAYRFIRRETEAGHQAYVICPMVEPNEEISCENVTDYTEKLKKVFGGAVRVEMLHGQMKAQKKQEIMEAFADGSIQVLVSTTVVEVGVNVPNATVMLIENAERFGLAQLHQLRGRVGRGSAQSYCIFMQGDGKKETAERLKVLQKSNDGFYIAEQDLKLRGPGDLLGVRQSGIALFEVADIYRDAELLKEAGKAVRRTLEKDPGLELPENRALCERVEELLKKQKTEN</sequence>
<dbReference type="NCBIfam" id="TIGR00643">
    <property type="entry name" value="recG"/>
    <property type="match status" value="1"/>
</dbReference>
<evidence type="ECO:0000313" key="19">
    <source>
        <dbReference type="Proteomes" id="UP000466864"/>
    </source>
</evidence>
<dbReference type="InterPro" id="IPR045562">
    <property type="entry name" value="RecG_dom3_C"/>
</dbReference>
<dbReference type="GO" id="GO:0016787">
    <property type="term" value="F:hydrolase activity"/>
    <property type="evidence" value="ECO:0007669"/>
    <property type="project" value="UniProtKB-KW"/>
</dbReference>
<keyword evidence="5 15" id="KW-0378">Hydrolase</keyword>
<dbReference type="PROSITE" id="PS51192">
    <property type="entry name" value="HELICASE_ATP_BIND_1"/>
    <property type="match status" value="1"/>
</dbReference>
<comment type="function">
    <text evidence="15">Plays a critical role in recombination and DNA repair. Helps process Holliday junction intermediates to mature products by catalyzing branch migration. Has replication fork regression activity, unwinds stalled or blocked replication forks to make a HJ that can be resolved. Has a DNA unwinding activity characteristic of a DNA helicase with 3'-5' polarity.</text>
</comment>
<dbReference type="PROSITE" id="PS51194">
    <property type="entry name" value="HELICASE_CTER"/>
    <property type="match status" value="1"/>
</dbReference>
<keyword evidence="8" id="KW-0238">DNA-binding</keyword>
<comment type="catalytic activity">
    <reaction evidence="12 15">
        <text>Couples ATP hydrolysis with the unwinding of duplex DNA by translocating in the 3'-5' direction.</text>
        <dbReference type="EC" id="5.6.2.4"/>
    </reaction>
</comment>
<dbReference type="InterPro" id="IPR033454">
    <property type="entry name" value="RecG_wedge"/>
</dbReference>
<dbReference type="InterPro" id="IPR047112">
    <property type="entry name" value="RecG/Mfd"/>
</dbReference>
<dbReference type="CDD" id="cd04488">
    <property type="entry name" value="RecG_wedge_OBF"/>
    <property type="match status" value="1"/>
</dbReference>
<protein>
    <recommendedName>
        <fullName evidence="2 15">ATP-dependent DNA helicase RecG</fullName>
        <ecNumber evidence="13 15">5.6.2.4</ecNumber>
    </recommendedName>
</protein>
<dbReference type="AlphaFoldDB" id="A0A7X2P657"/>
<dbReference type="InterPro" id="IPR004609">
    <property type="entry name" value="ATP-dep_DNA_helicase_RecG"/>
</dbReference>
<evidence type="ECO:0000256" key="4">
    <source>
        <dbReference type="ARBA" id="ARBA00022763"/>
    </source>
</evidence>
<dbReference type="SUPFAM" id="SSF50249">
    <property type="entry name" value="Nucleic acid-binding proteins"/>
    <property type="match status" value="1"/>
</dbReference>
<dbReference type="InterPro" id="IPR027417">
    <property type="entry name" value="P-loop_NTPase"/>
</dbReference>
<keyword evidence="11" id="KW-0413">Isomerase</keyword>
<reference evidence="18 19" key="1">
    <citation type="submission" date="2019-08" db="EMBL/GenBank/DDBJ databases">
        <title>In-depth cultivation of the pig gut microbiome towards novel bacterial diversity and tailored functional studies.</title>
        <authorList>
            <person name="Wylensek D."/>
            <person name="Hitch T.C.A."/>
            <person name="Clavel T."/>
        </authorList>
    </citation>
    <scope>NUCLEOTIDE SEQUENCE [LARGE SCALE GENOMIC DNA]</scope>
    <source>
        <strain evidence="18 19">Oil+RF-744-WCA-WT-13</strain>
    </source>
</reference>
<evidence type="ECO:0000256" key="2">
    <source>
        <dbReference type="ARBA" id="ARBA00017846"/>
    </source>
</evidence>
<organism evidence="18 19">
    <name type="scientific">Bilifractor porci</name>
    <dbReference type="NCBI Taxonomy" id="2606636"/>
    <lineage>
        <taxon>Bacteria</taxon>
        <taxon>Bacillati</taxon>
        <taxon>Bacillota</taxon>
        <taxon>Clostridia</taxon>
        <taxon>Lachnospirales</taxon>
        <taxon>Lachnospiraceae</taxon>
        <taxon>Bilifractor</taxon>
    </lineage>
</organism>
<evidence type="ECO:0000256" key="5">
    <source>
        <dbReference type="ARBA" id="ARBA00022801"/>
    </source>
</evidence>
<dbReference type="GO" id="GO:0043138">
    <property type="term" value="F:3'-5' DNA helicase activity"/>
    <property type="evidence" value="ECO:0007669"/>
    <property type="project" value="UniProtKB-EC"/>
</dbReference>
<feature type="domain" description="Helicase C-terminal" evidence="17">
    <location>
        <begin position="463"/>
        <end position="623"/>
    </location>
</feature>
<dbReference type="EMBL" id="VUMV01000001">
    <property type="protein sequence ID" value="MST80922.1"/>
    <property type="molecule type" value="Genomic_DNA"/>
</dbReference>
<evidence type="ECO:0000256" key="10">
    <source>
        <dbReference type="ARBA" id="ARBA00023204"/>
    </source>
</evidence>
<dbReference type="InterPro" id="IPR011545">
    <property type="entry name" value="DEAD/DEAH_box_helicase_dom"/>
</dbReference>
<evidence type="ECO:0000256" key="13">
    <source>
        <dbReference type="ARBA" id="ARBA00034808"/>
    </source>
</evidence>
<comment type="catalytic activity">
    <reaction evidence="14 15">
        <text>ATP + H2O = ADP + phosphate + H(+)</text>
        <dbReference type="Rhea" id="RHEA:13065"/>
        <dbReference type="ChEBI" id="CHEBI:15377"/>
        <dbReference type="ChEBI" id="CHEBI:15378"/>
        <dbReference type="ChEBI" id="CHEBI:30616"/>
        <dbReference type="ChEBI" id="CHEBI:43474"/>
        <dbReference type="ChEBI" id="CHEBI:456216"/>
        <dbReference type="EC" id="5.6.2.4"/>
    </reaction>
</comment>
<keyword evidence="6 15" id="KW-0347">Helicase</keyword>
<keyword evidence="10 15" id="KW-0234">DNA repair</keyword>
<evidence type="ECO:0000256" key="11">
    <source>
        <dbReference type="ARBA" id="ARBA00023235"/>
    </source>
</evidence>
<evidence type="ECO:0000256" key="8">
    <source>
        <dbReference type="ARBA" id="ARBA00023125"/>
    </source>
</evidence>
<dbReference type="Gene3D" id="2.40.50.140">
    <property type="entry name" value="Nucleic acid-binding proteins"/>
    <property type="match status" value="1"/>
</dbReference>
<dbReference type="GO" id="GO:0003677">
    <property type="term" value="F:DNA binding"/>
    <property type="evidence" value="ECO:0007669"/>
    <property type="project" value="UniProtKB-KW"/>
</dbReference>
<dbReference type="InterPro" id="IPR012340">
    <property type="entry name" value="NA-bd_OB-fold"/>
</dbReference>
<dbReference type="SUPFAM" id="SSF52540">
    <property type="entry name" value="P-loop containing nucleoside triphosphate hydrolases"/>
    <property type="match status" value="2"/>
</dbReference>
<keyword evidence="3 15" id="KW-0547">Nucleotide-binding</keyword>
<evidence type="ECO:0000256" key="14">
    <source>
        <dbReference type="ARBA" id="ARBA00048988"/>
    </source>
</evidence>
<evidence type="ECO:0000256" key="1">
    <source>
        <dbReference type="ARBA" id="ARBA00007504"/>
    </source>
</evidence>
<dbReference type="NCBIfam" id="NF008168">
    <property type="entry name" value="PRK10917.2-2"/>
    <property type="match status" value="1"/>
</dbReference>
<dbReference type="SMART" id="SM00490">
    <property type="entry name" value="HELICc"/>
    <property type="match status" value="1"/>
</dbReference>
<dbReference type="PANTHER" id="PTHR47964:SF1">
    <property type="entry name" value="ATP-DEPENDENT DNA HELICASE HOMOLOG RECG, CHLOROPLASTIC"/>
    <property type="match status" value="1"/>
</dbReference>
<dbReference type="SMART" id="SM00487">
    <property type="entry name" value="DEXDc"/>
    <property type="match status" value="1"/>
</dbReference>
<dbReference type="GO" id="GO:0005524">
    <property type="term" value="F:ATP binding"/>
    <property type="evidence" value="ECO:0007669"/>
    <property type="project" value="UniProtKB-KW"/>
</dbReference>
<dbReference type="InterPro" id="IPR001650">
    <property type="entry name" value="Helicase_C-like"/>
</dbReference>
<evidence type="ECO:0000256" key="15">
    <source>
        <dbReference type="RuleBase" id="RU363016"/>
    </source>
</evidence>
<dbReference type="Gene3D" id="3.40.50.300">
    <property type="entry name" value="P-loop containing nucleotide triphosphate hydrolases"/>
    <property type="match status" value="2"/>
</dbReference>
<keyword evidence="19" id="KW-1185">Reference proteome</keyword>
<evidence type="ECO:0000256" key="3">
    <source>
        <dbReference type="ARBA" id="ARBA00022741"/>
    </source>
</evidence>
<evidence type="ECO:0000256" key="12">
    <source>
        <dbReference type="ARBA" id="ARBA00034617"/>
    </source>
</evidence>
<evidence type="ECO:0000259" key="17">
    <source>
        <dbReference type="PROSITE" id="PS51194"/>
    </source>
</evidence>